<feature type="compositionally biased region" description="Low complexity" evidence="1">
    <location>
        <begin position="961"/>
        <end position="976"/>
    </location>
</feature>
<accession>A0A9P5Z0J2</accession>
<proteinExistence type="predicted"/>
<dbReference type="Proteomes" id="UP000807469">
    <property type="component" value="Unassembled WGS sequence"/>
</dbReference>
<dbReference type="AlphaFoldDB" id="A0A9P5Z0J2"/>
<comment type="caution">
    <text evidence="2">The sequence shown here is derived from an EMBL/GenBank/DDBJ whole genome shotgun (WGS) entry which is preliminary data.</text>
</comment>
<feature type="compositionally biased region" description="Basic and acidic residues" evidence="1">
    <location>
        <begin position="940"/>
        <end position="954"/>
    </location>
</feature>
<keyword evidence="3" id="KW-1185">Reference proteome</keyword>
<evidence type="ECO:0000313" key="3">
    <source>
        <dbReference type="Proteomes" id="UP000807469"/>
    </source>
</evidence>
<dbReference type="OrthoDB" id="2976708at2759"/>
<gene>
    <name evidence="2" type="ORF">BDN70DRAFT_984560</name>
</gene>
<sequence length="1146" mass="127404">MEHSNEDMLFLHSVPTGVLNEFRSEMYSGAYIRKNAAMFVDTAWVKQENQRVERASVSTAIKKERDASPCLLVKQEPASDTPTFGTATSSLFRSITENGHEVLELYSSDDEDAEKNSKGPLGIQAEDMGMSSDTMVGDITMDSDDDEFDPHIFSHCVKKSQANTSDMDSTASDSGDESDNEAGGTFDGVEPTVWLDASISSTIRHYGQTNITRQSHVSVVEYLSDLPSYWPVPRDSRAFILDLSDPKFNIEEKPGKLMTPDALFKNAQQDSWNGPTGNNDSRPSINTSVFGLTDGGEVKVRRTRLKCGGFSACEHVNPALLNHERYELDPESLQDVLKIQIDSRLREADTPEKHALIFFAVCHSNLCTAQKGRGQSCKGVPKLVKFKNNALKNGHQYFVSCSEWSSHFSEGHRTSFIPSGVRDEHLLTLFSGGNLPGFDEPLLCGRIVSAHIGRRISNCNFPHFGNGLRAKLVQHNCPASLTGFIPEDKNYPELSRMMCIVFHEDCHPHNHPILPPTKTPATIKESYRDCIKKAGIVGCSVRTIDNARTTKLALGSSPSLYNPTLQNNRVKQDIIRDVKKKTYPCGTDLPGVIHRMEEDLGKPIDERYIFGLAVTKNGGRIVVTANPFLLSRIHHAKTIFVDTTFKRTVSTLKEWEVVMYDKAVERALTIARVYTDRADRLQYKTIFDELQRVTFQVTGQHLRLKRLSKDGTLVSIGVDMELAQALGAGDSFLPTNDPEFSNINAQTAEEIVEYFVRSCYTHAKRGVHDLRTYVNDEAYDRLMNFLYLETKEEVDNFSAWVKGLKIPKVQAWWDHKVNNSWILPSLIKCLSKMDSEDWDLTAPTTNVGESQHHWTNINTGVMLSLLEAILTARELDEKVAAEVNATLSTTGVLKSTRNDTFTRMARSTARATHAYTKVKETRHRKQAVNVVDSQLASLKESQKENSAKIKELKAAKSKLTSHSGKSSKAESSSSGKIAITGMSRKRRADAAEKVAIVKKAADDRKNSASTSNASSTPNAATNCNFGESAAPDANTTFTSFDWPENGMHVFDFYSENSFEGAGWTEAVASLTHDVSMPAAEPQMFLPERISHNIDLVYPLADVTAAVNFYGQTPIVSNDLPPMDSFGLDSHTEALFDSFLDRFNDQN</sequence>
<dbReference type="EMBL" id="MU155218">
    <property type="protein sequence ID" value="KAF9479178.1"/>
    <property type="molecule type" value="Genomic_DNA"/>
</dbReference>
<feature type="region of interest" description="Disordered" evidence="1">
    <location>
        <begin position="940"/>
        <end position="1027"/>
    </location>
</feature>
<reference evidence="2" key="1">
    <citation type="submission" date="2020-11" db="EMBL/GenBank/DDBJ databases">
        <authorList>
            <consortium name="DOE Joint Genome Institute"/>
            <person name="Ahrendt S."/>
            <person name="Riley R."/>
            <person name="Andreopoulos W."/>
            <person name="Labutti K."/>
            <person name="Pangilinan J."/>
            <person name="Ruiz-Duenas F.J."/>
            <person name="Barrasa J.M."/>
            <person name="Sanchez-Garcia M."/>
            <person name="Camarero S."/>
            <person name="Miyauchi S."/>
            <person name="Serrano A."/>
            <person name="Linde D."/>
            <person name="Babiker R."/>
            <person name="Drula E."/>
            <person name="Ayuso-Fernandez I."/>
            <person name="Pacheco R."/>
            <person name="Padilla G."/>
            <person name="Ferreira P."/>
            <person name="Barriuso J."/>
            <person name="Kellner H."/>
            <person name="Castanera R."/>
            <person name="Alfaro M."/>
            <person name="Ramirez L."/>
            <person name="Pisabarro A.G."/>
            <person name="Kuo A."/>
            <person name="Tritt A."/>
            <person name="Lipzen A."/>
            <person name="He G."/>
            <person name="Yan M."/>
            <person name="Ng V."/>
            <person name="Cullen D."/>
            <person name="Martin F."/>
            <person name="Rosso M.-N."/>
            <person name="Henrissat B."/>
            <person name="Hibbett D."/>
            <person name="Martinez A.T."/>
            <person name="Grigoriev I.V."/>
        </authorList>
    </citation>
    <scope>NUCLEOTIDE SEQUENCE</scope>
    <source>
        <strain evidence="2">CIRM-BRFM 674</strain>
    </source>
</reference>
<organism evidence="2 3">
    <name type="scientific">Pholiota conissans</name>
    <dbReference type="NCBI Taxonomy" id="109636"/>
    <lineage>
        <taxon>Eukaryota</taxon>
        <taxon>Fungi</taxon>
        <taxon>Dikarya</taxon>
        <taxon>Basidiomycota</taxon>
        <taxon>Agaricomycotina</taxon>
        <taxon>Agaricomycetes</taxon>
        <taxon>Agaricomycetidae</taxon>
        <taxon>Agaricales</taxon>
        <taxon>Agaricineae</taxon>
        <taxon>Strophariaceae</taxon>
        <taxon>Pholiota</taxon>
    </lineage>
</organism>
<evidence type="ECO:0000313" key="2">
    <source>
        <dbReference type="EMBL" id="KAF9479178.1"/>
    </source>
</evidence>
<protein>
    <submittedName>
        <fullName evidence="2">Uncharacterized protein</fullName>
    </submittedName>
</protein>
<name>A0A9P5Z0J2_9AGAR</name>
<feature type="compositionally biased region" description="Low complexity" evidence="1">
    <location>
        <begin position="1007"/>
        <end position="1022"/>
    </location>
</feature>
<evidence type="ECO:0000256" key="1">
    <source>
        <dbReference type="SAM" id="MobiDB-lite"/>
    </source>
</evidence>
<feature type="region of interest" description="Disordered" evidence="1">
    <location>
        <begin position="159"/>
        <end position="189"/>
    </location>
</feature>
<feature type="compositionally biased region" description="Polar residues" evidence="1">
    <location>
        <begin position="160"/>
        <end position="173"/>
    </location>
</feature>
<feature type="region of interest" description="Disordered" evidence="1">
    <location>
        <begin position="109"/>
        <end position="128"/>
    </location>
</feature>